<feature type="compositionally biased region" description="Low complexity" evidence="1">
    <location>
        <begin position="1075"/>
        <end position="1090"/>
    </location>
</feature>
<name>A0AAD7B523_9AGAR</name>
<feature type="region of interest" description="Disordered" evidence="1">
    <location>
        <begin position="1264"/>
        <end position="1285"/>
    </location>
</feature>
<comment type="caution">
    <text evidence="2">The sequence shown here is derived from an EMBL/GenBank/DDBJ whole genome shotgun (WGS) entry which is preliminary data.</text>
</comment>
<feature type="compositionally biased region" description="Basic and acidic residues" evidence="1">
    <location>
        <begin position="264"/>
        <end position="273"/>
    </location>
</feature>
<gene>
    <name evidence="2" type="ORF">FB45DRAFT_942334</name>
</gene>
<feature type="compositionally biased region" description="Low complexity" evidence="1">
    <location>
        <begin position="821"/>
        <end position="840"/>
    </location>
</feature>
<feature type="compositionally biased region" description="Low complexity" evidence="1">
    <location>
        <begin position="473"/>
        <end position="485"/>
    </location>
</feature>
<feature type="region of interest" description="Disordered" evidence="1">
    <location>
        <begin position="1197"/>
        <end position="1242"/>
    </location>
</feature>
<sequence length="1285" mass="138094">MSDPAPAPTWAPPKNPVPPHRLARLANALGVSTPMPYSPSPLLSPSYSGPSTAGDPYRRSPTPSSSSGFGFPPSTSKYLLHVIPPSSLPHDSDSFDSDLTPPPPTASGYHTQFRRGTLVPVHPTLQSQLGAIAKEYALPSTAGLILYLVSQRPAPSLAPGGKSLSISEEMEDEPGPRLSEDIWRHLWTRVVKAEMRDDGPLSPPLLGLGISNPLAGRSTPYLARDVPPSSASSTYPLPLLSTQAPTPIYPFVLTPSPTTPSSDAHVHVPRIDTKSAPPSSSDSPSPSEDPDTPATSHRADSLDLPGLSPSGSSQLIPILAKVEFDIDKRRAAWYEPWLRSRRANHAKRKESMTPSIAESSADEEAEGKRTAPLPFRLLKRNSQGKPKYLPLSESPKPMLESDDEEAPERPQNPLASDVGEEEDVEEEVEVEVEEVEVEEVEEEVDEEEVEEEEEEEERTETRALVSHLNSDIPGMGSAPSSSRRGPPTPLVLHTPSSASPVQPESVRLPYLEGGTPNEDERRQFVDEEEEAELEMEDEDDPDNLPSSKSSHDPEKRGGGFYDDMDLGFDFDEDDPNDRRKSQFIMHQQLDAIEKSLAQFSPRKLATDDFEEEQSRISAAVAVAPHLSPPAHAAARVHAVTNADVFPPTPRLPNHPDIHPEEDGSGSDNDDLSQQAAWPAVPFTSLADRDLVGNRRSQSSSAGERSPPRLAVNGVSAAMPKRFRSSSRASTASAETEARRRDMMEQYPAMTPSIGLKSSLSSPLIPLSPDPFGRHPSSSGHPSPDVFGGSSSRRASGASYWEEPLVLPPLPPAQPVVHQRNPSVAPSTSGVSGSSRFSTDSMNGDTQVPQVPKQGNRTTMMSVKTIKKLWRKSQKNSVSGPSVSTNPNSLRAISTVPENIYSPLSPPPPARPNRPSMEDMELPDVDVPVPPAVSRASPIPPALAPPRPSQEMLHQQFGVPVRRPSNEQYPIPQSQAAPPRPSQEMVQQQLGVPPVRRPSPEQFPPVPQPLGMRRPSQDHGPGPYFAPVPMLRSQNTAPIVAAKAGPPRKQSSDGLLWDQESPYPTRAASSRAPSVTSSISRPPSAASVSPPTISPSPPLADKERNSARKSILKWKATTAAGLAANGSAGGGAVPAPLTPSAATFRTRKSSITGSPAPSAPLSLPSDIPPSPKIPEQFMMMNGYASASARPNSAAIAKRRLSTKMTSTSTADSGGSSSRRGSQHHHHRAGQESMASSYASEELVERSSFDTSGFEIVSPRMGETLSFPYHDLDRQHEGVRTGAGGTY</sequence>
<feature type="region of interest" description="Disordered" evidence="1">
    <location>
        <begin position="1"/>
        <end position="71"/>
    </location>
</feature>
<evidence type="ECO:0000256" key="1">
    <source>
        <dbReference type="SAM" id="MobiDB-lite"/>
    </source>
</evidence>
<feature type="compositionally biased region" description="Pro residues" evidence="1">
    <location>
        <begin position="1"/>
        <end position="19"/>
    </location>
</feature>
<feature type="compositionally biased region" description="Acidic residues" evidence="1">
    <location>
        <begin position="526"/>
        <end position="542"/>
    </location>
</feature>
<feature type="compositionally biased region" description="Low complexity" evidence="1">
    <location>
        <begin position="32"/>
        <end position="52"/>
    </location>
</feature>
<evidence type="ECO:0000313" key="2">
    <source>
        <dbReference type="EMBL" id="KAJ7610345.1"/>
    </source>
</evidence>
<feature type="compositionally biased region" description="Polar residues" evidence="1">
    <location>
        <begin position="841"/>
        <end position="861"/>
    </location>
</feature>
<feature type="region of interest" description="Disordered" evidence="1">
    <location>
        <begin position="642"/>
        <end position="797"/>
    </location>
</feature>
<feature type="compositionally biased region" description="Polar residues" evidence="1">
    <location>
        <begin position="874"/>
        <end position="891"/>
    </location>
</feature>
<reference evidence="2" key="1">
    <citation type="submission" date="2023-03" db="EMBL/GenBank/DDBJ databases">
        <title>Massive genome expansion in bonnet fungi (Mycena s.s.) driven by repeated elements and novel gene families across ecological guilds.</title>
        <authorList>
            <consortium name="Lawrence Berkeley National Laboratory"/>
            <person name="Harder C.B."/>
            <person name="Miyauchi S."/>
            <person name="Viragh M."/>
            <person name="Kuo A."/>
            <person name="Thoen E."/>
            <person name="Andreopoulos B."/>
            <person name="Lu D."/>
            <person name="Skrede I."/>
            <person name="Drula E."/>
            <person name="Henrissat B."/>
            <person name="Morin E."/>
            <person name="Kohler A."/>
            <person name="Barry K."/>
            <person name="LaButti K."/>
            <person name="Morin E."/>
            <person name="Salamov A."/>
            <person name="Lipzen A."/>
            <person name="Mereny Z."/>
            <person name="Hegedus B."/>
            <person name="Baldrian P."/>
            <person name="Stursova M."/>
            <person name="Weitz H."/>
            <person name="Taylor A."/>
            <person name="Grigoriev I.V."/>
            <person name="Nagy L.G."/>
            <person name="Martin F."/>
            <person name="Kauserud H."/>
        </authorList>
    </citation>
    <scope>NUCLEOTIDE SEQUENCE</scope>
    <source>
        <strain evidence="2">9284</strain>
    </source>
</reference>
<feature type="region of interest" description="Disordered" evidence="1">
    <location>
        <begin position="342"/>
        <end position="581"/>
    </location>
</feature>
<evidence type="ECO:0000313" key="3">
    <source>
        <dbReference type="Proteomes" id="UP001221142"/>
    </source>
</evidence>
<feature type="compositionally biased region" description="Acidic residues" evidence="1">
    <location>
        <begin position="562"/>
        <end position="575"/>
    </location>
</feature>
<feature type="region of interest" description="Disordered" evidence="1">
    <location>
        <begin position="251"/>
        <end position="313"/>
    </location>
</feature>
<feature type="compositionally biased region" description="Basic and acidic residues" evidence="1">
    <location>
        <begin position="1268"/>
        <end position="1277"/>
    </location>
</feature>
<dbReference type="Proteomes" id="UP001221142">
    <property type="component" value="Unassembled WGS sequence"/>
</dbReference>
<keyword evidence="3" id="KW-1185">Reference proteome</keyword>
<protein>
    <recommendedName>
        <fullName evidence="4">Proteophosphoglycan ppg4</fullName>
    </recommendedName>
</protein>
<feature type="region of interest" description="Disordered" evidence="1">
    <location>
        <begin position="810"/>
        <end position="1109"/>
    </location>
</feature>
<feature type="compositionally biased region" description="Low complexity" evidence="1">
    <location>
        <begin position="1204"/>
        <end position="1218"/>
    </location>
</feature>
<feature type="compositionally biased region" description="Low complexity" evidence="1">
    <location>
        <begin position="725"/>
        <end position="734"/>
    </location>
</feature>
<feature type="compositionally biased region" description="Low complexity" evidence="1">
    <location>
        <begin position="751"/>
        <end position="766"/>
    </location>
</feature>
<proteinExistence type="predicted"/>
<evidence type="ECO:0008006" key="4">
    <source>
        <dbReference type="Google" id="ProtNLM"/>
    </source>
</evidence>
<feature type="region of interest" description="Disordered" evidence="1">
    <location>
        <begin position="89"/>
        <end position="110"/>
    </location>
</feature>
<feature type="compositionally biased region" description="Pro residues" evidence="1">
    <location>
        <begin position="994"/>
        <end position="1007"/>
    </location>
</feature>
<feature type="compositionally biased region" description="Basic residues" evidence="1">
    <location>
        <begin position="864"/>
        <end position="873"/>
    </location>
</feature>
<feature type="region of interest" description="Disordered" evidence="1">
    <location>
        <begin position="1122"/>
        <end position="1174"/>
    </location>
</feature>
<feature type="compositionally biased region" description="Low complexity" evidence="1">
    <location>
        <begin position="60"/>
        <end position="71"/>
    </location>
</feature>
<feature type="compositionally biased region" description="Acidic residues" evidence="1">
    <location>
        <begin position="418"/>
        <end position="458"/>
    </location>
</feature>
<organism evidence="2 3">
    <name type="scientific">Roridomyces roridus</name>
    <dbReference type="NCBI Taxonomy" id="1738132"/>
    <lineage>
        <taxon>Eukaryota</taxon>
        <taxon>Fungi</taxon>
        <taxon>Dikarya</taxon>
        <taxon>Basidiomycota</taxon>
        <taxon>Agaricomycotina</taxon>
        <taxon>Agaricomycetes</taxon>
        <taxon>Agaricomycetidae</taxon>
        <taxon>Agaricales</taxon>
        <taxon>Marasmiineae</taxon>
        <taxon>Mycenaceae</taxon>
        <taxon>Roridomyces</taxon>
    </lineage>
</organism>
<feature type="compositionally biased region" description="Low complexity" evidence="1">
    <location>
        <begin position="275"/>
        <end position="313"/>
    </location>
</feature>
<dbReference type="EMBL" id="JARKIF010000035">
    <property type="protein sequence ID" value="KAJ7610345.1"/>
    <property type="molecule type" value="Genomic_DNA"/>
</dbReference>
<accession>A0AAD7B523</accession>
<feature type="compositionally biased region" description="Low complexity" evidence="1">
    <location>
        <begin position="1153"/>
        <end position="1164"/>
    </location>
</feature>
<feature type="compositionally biased region" description="Pro residues" evidence="1">
    <location>
        <begin position="937"/>
        <end position="947"/>
    </location>
</feature>
<feature type="compositionally biased region" description="Low complexity" evidence="1">
    <location>
        <begin position="773"/>
        <end position="797"/>
    </location>
</feature>